<protein>
    <recommendedName>
        <fullName evidence="1">Methyltransferase domain-containing protein</fullName>
    </recommendedName>
</protein>
<reference evidence="2 3" key="1">
    <citation type="submission" date="2013-12" db="EMBL/GenBank/DDBJ databases">
        <authorList>
            <consortium name="DOE Joint Genome Institute"/>
            <person name="Muyzer G."/>
            <person name="Huntemann M."/>
            <person name="Han J."/>
            <person name="Chen A."/>
            <person name="Kyrpides N."/>
            <person name="Mavromatis K."/>
            <person name="Markowitz V."/>
            <person name="Palaniappan K."/>
            <person name="Ivanova N."/>
            <person name="Schaumberg A."/>
            <person name="Pati A."/>
            <person name="Liolios K."/>
            <person name="Nordberg H.P."/>
            <person name="Cantor M.N."/>
            <person name="Hua S.X."/>
            <person name="Woyke T."/>
        </authorList>
    </citation>
    <scope>NUCLEOTIDE SEQUENCE [LARGE SCALE GENOMIC DNA]</scope>
    <source>
        <strain evidence="2 3">ARh 1</strain>
    </source>
</reference>
<proteinExistence type="predicted"/>
<dbReference type="InterPro" id="IPR041698">
    <property type="entry name" value="Methyltransf_25"/>
</dbReference>
<keyword evidence="3" id="KW-1185">Reference proteome</keyword>
<name>W0DMJ8_9GAMM</name>
<dbReference type="CDD" id="cd02440">
    <property type="entry name" value="AdoMet_MTases"/>
    <property type="match status" value="1"/>
</dbReference>
<evidence type="ECO:0000313" key="2">
    <source>
        <dbReference type="EMBL" id="AHE99814.1"/>
    </source>
</evidence>
<dbReference type="RefSeq" id="WP_006746450.1">
    <property type="nucleotide sequence ID" value="NZ_CP007029.1"/>
</dbReference>
<accession>W0DMJ8</accession>
<evidence type="ECO:0000259" key="1">
    <source>
        <dbReference type="Pfam" id="PF13649"/>
    </source>
</evidence>
<gene>
    <name evidence="2" type="ORF">THITH_00695</name>
</gene>
<dbReference type="Pfam" id="PF13649">
    <property type="entry name" value="Methyltransf_25"/>
    <property type="match status" value="1"/>
</dbReference>
<dbReference type="Gene3D" id="3.40.50.150">
    <property type="entry name" value="Vaccinia Virus protein VP39"/>
    <property type="match status" value="1"/>
</dbReference>
<evidence type="ECO:0000313" key="3">
    <source>
        <dbReference type="Proteomes" id="UP000005289"/>
    </source>
</evidence>
<dbReference type="SUPFAM" id="SSF53335">
    <property type="entry name" value="S-adenosyl-L-methionine-dependent methyltransferases"/>
    <property type="match status" value="1"/>
</dbReference>
<organism evidence="2 3">
    <name type="scientific">Thioalkalivibrio paradoxus ARh 1</name>
    <dbReference type="NCBI Taxonomy" id="713585"/>
    <lineage>
        <taxon>Bacteria</taxon>
        <taxon>Pseudomonadati</taxon>
        <taxon>Pseudomonadota</taxon>
        <taxon>Gammaproteobacteria</taxon>
        <taxon>Chromatiales</taxon>
        <taxon>Ectothiorhodospiraceae</taxon>
        <taxon>Thioalkalivibrio</taxon>
    </lineage>
</organism>
<feature type="domain" description="Methyltransferase" evidence="1">
    <location>
        <begin position="52"/>
        <end position="146"/>
    </location>
</feature>
<dbReference type="AlphaFoldDB" id="W0DMJ8"/>
<dbReference type="InterPro" id="IPR029063">
    <property type="entry name" value="SAM-dependent_MTases_sf"/>
</dbReference>
<dbReference type="HOGENOM" id="CLU_1034192_0_0_6"/>
<dbReference type="KEGG" id="tti:THITH_00695"/>
<sequence>MPTVDANKRLWDGGYNWGRGGDEWSDPWGGTVPQWRFLILPRIQSFLPADTILEIAPGFGRWTSFLSGCCNRLEMVDLSEACIAACKERFQGLRTMGYHVNDGYSLGMIGDRSIDFAFSFDSLVHAEADVLDSYLGQLAMKLKPDGVGFFHHSAMGIHREELDAIERIPNQLRSAVVQPRWLIRNHMRARNVSPAVFEELCSKHSLQCIGQEVVNWRESVLTDCFSTFTLRSSSWARENRVIENLEFMRDAERIKQLASLYMHKKVLEG</sequence>
<dbReference type="STRING" id="713585.THITH_00695"/>
<dbReference type="EMBL" id="CP007029">
    <property type="protein sequence ID" value="AHE99814.1"/>
    <property type="molecule type" value="Genomic_DNA"/>
</dbReference>
<dbReference type="Proteomes" id="UP000005289">
    <property type="component" value="Chromosome"/>
</dbReference>
<dbReference type="OrthoDB" id="9760689at2"/>